<evidence type="ECO:0000313" key="1">
    <source>
        <dbReference type="EMBL" id="NMW31796.1"/>
    </source>
</evidence>
<evidence type="ECO:0000313" key="2">
    <source>
        <dbReference type="Proteomes" id="UP000561181"/>
    </source>
</evidence>
<sequence length="146" mass="15701">MKQSDSANSPTLLPMPIHGVDRAVLIMMRRMGGYGLRDAHAAMLALKHFGTGFRQPLVLLRCYMAEIAQASERSIMIANCCAPKMTRDEGLLLETLAQAGQQPGGNPERAQRNLQELTGGRNAGRALTVASAFSNALHNSGIQLEG</sequence>
<dbReference type="Proteomes" id="UP000561181">
    <property type="component" value="Unassembled WGS sequence"/>
</dbReference>
<comment type="caution">
    <text evidence="1">The sequence shown here is derived from an EMBL/GenBank/DDBJ whole genome shotgun (WGS) entry which is preliminary data.</text>
</comment>
<dbReference type="Pfam" id="PF20333">
    <property type="entry name" value="DUF6628"/>
    <property type="match status" value="1"/>
</dbReference>
<dbReference type="EMBL" id="JABCRE010000002">
    <property type="protein sequence ID" value="NMW31796.1"/>
    <property type="molecule type" value="Genomic_DNA"/>
</dbReference>
<keyword evidence="2" id="KW-1185">Reference proteome</keyword>
<name>A0A848QQJ9_9SPHN</name>
<organism evidence="1 2">
    <name type="scientific">Pontixanthobacter rizhaonensis</name>
    <dbReference type="NCBI Taxonomy" id="2730337"/>
    <lineage>
        <taxon>Bacteria</taxon>
        <taxon>Pseudomonadati</taxon>
        <taxon>Pseudomonadota</taxon>
        <taxon>Alphaproteobacteria</taxon>
        <taxon>Sphingomonadales</taxon>
        <taxon>Erythrobacteraceae</taxon>
        <taxon>Pontixanthobacter</taxon>
    </lineage>
</organism>
<dbReference type="InterPro" id="IPR046736">
    <property type="entry name" value="DUF6628"/>
</dbReference>
<accession>A0A848QQJ9</accession>
<protein>
    <submittedName>
        <fullName evidence="1">Uncharacterized protein</fullName>
    </submittedName>
</protein>
<reference evidence="1 2" key="1">
    <citation type="submission" date="2020-04" db="EMBL/GenBank/DDBJ databases">
        <authorList>
            <person name="Liu A."/>
        </authorList>
    </citation>
    <scope>NUCLEOTIDE SEQUENCE [LARGE SCALE GENOMIC DNA]</scope>
    <source>
        <strain evidence="1 2">RZ02</strain>
    </source>
</reference>
<proteinExistence type="predicted"/>
<gene>
    <name evidence="1" type="ORF">HKD42_06965</name>
</gene>
<dbReference type="RefSeq" id="WP_170011623.1">
    <property type="nucleotide sequence ID" value="NZ_JABCRE010000002.1"/>
</dbReference>
<dbReference type="AlphaFoldDB" id="A0A848QQJ9"/>